<dbReference type="InterPro" id="IPR003034">
    <property type="entry name" value="SAP_dom"/>
</dbReference>
<reference evidence="7" key="1">
    <citation type="journal article" date="2016" name="Ticks Tick Borne Dis.">
        <title>De novo assembly and annotation of the salivary gland transcriptome of Rhipicephalus appendiculatus male and female ticks during blood feeding.</title>
        <authorList>
            <person name="de Castro M.H."/>
            <person name="de Klerk D."/>
            <person name="Pienaar R."/>
            <person name="Latif A.A."/>
            <person name="Rees D.J."/>
            <person name="Mans B.J."/>
        </authorList>
    </citation>
    <scope>NUCLEOTIDE SEQUENCE</scope>
    <source>
        <tissue evidence="7">Salivary glands</tissue>
    </source>
</reference>
<proteinExistence type="predicted"/>
<evidence type="ECO:0000256" key="3">
    <source>
        <dbReference type="ARBA" id="ARBA00022553"/>
    </source>
</evidence>
<evidence type="ECO:0000259" key="6">
    <source>
        <dbReference type="PROSITE" id="PS50800"/>
    </source>
</evidence>
<feature type="region of interest" description="Disordered" evidence="5">
    <location>
        <begin position="695"/>
        <end position="727"/>
    </location>
</feature>
<feature type="region of interest" description="Disordered" evidence="5">
    <location>
        <begin position="951"/>
        <end position="1026"/>
    </location>
</feature>
<feature type="domain" description="SAP" evidence="6">
    <location>
        <begin position="733"/>
        <end position="767"/>
    </location>
</feature>
<feature type="compositionally biased region" description="Acidic residues" evidence="5">
    <location>
        <begin position="991"/>
        <end position="1010"/>
    </location>
</feature>
<feature type="compositionally biased region" description="Basic and acidic residues" evidence="5">
    <location>
        <begin position="951"/>
        <end position="990"/>
    </location>
</feature>
<dbReference type="InterPro" id="IPR036361">
    <property type="entry name" value="SAP_dom_sf"/>
</dbReference>
<accession>A0A131YXB5</accession>
<dbReference type="InterPro" id="IPR045353">
    <property type="entry name" value="LAIKA"/>
</dbReference>
<feature type="compositionally biased region" description="Low complexity" evidence="5">
    <location>
        <begin position="268"/>
        <end position="279"/>
    </location>
</feature>
<name>A0A131YXB5_RHIAP</name>
<evidence type="ECO:0000256" key="2">
    <source>
        <dbReference type="ARBA" id="ARBA00022490"/>
    </source>
</evidence>
<dbReference type="SMART" id="SM00513">
    <property type="entry name" value="SAP"/>
    <property type="match status" value="1"/>
</dbReference>
<evidence type="ECO:0000256" key="5">
    <source>
        <dbReference type="SAM" id="MobiDB-lite"/>
    </source>
</evidence>
<dbReference type="PANTHER" id="PTHR14304:SF11">
    <property type="entry name" value="SAP DOMAIN-CONTAINING PROTEIN"/>
    <property type="match status" value="1"/>
</dbReference>
<feature type="compositionally biased region" description="Basic and acidic residues" evidence="5">
    <location>
        <begin position="710"/>
        <end position="727"/>
    </location>
</feature>
<dbReference type="EMBL" id="GEDV01005731">
    <property type="protein sequence ID" value="JAP82826.1"/>
    <property type="molecule type" value="Transcribed_RNA"/>
</dbReference>
<dbReference type="Pfam" id="PF19256">
    <property type="entry name" value="LAIKA"/>
    <property type="match status" value="1"/>
</dbReference>
<dbReference type="GO" id="GO:0005634">
    <property type="term" value="C:nucleus"/>
    <property type="evidence" value="ECO:0007669"/>
    <property type="project" value="TreeGrafter"/>
</dbReference>
<dbReference type="Pfam" id="PF02037">
    <property type="entry name" value="SAP"/>
    <property type="match status" value="1"/>
</dbReference>
<sequence>MSQFGGAGKNPPWMRATELPLTGSAMLAQAGASLASALTQPQTAVQQQQTQPFGTNLAALGLAQNALQATTVLSQPGLAIPASLATSPQAGLGLSAASLAASGGASLGYGTTQAAAARLLGAAAATTGVTSPSTKQRVFTGTVTKLHDNFGFVDEDVFFQTCVIKGTMPKVGERVLVEASYNPNMPFKWNAYRIQLLANQMNASVGVRLNSQITPSNQSSTSAAMAAQTQYINSLTSSENKSSRSDGEKLSYSQLIERTESRHRAEYSSSNTRNATRRSSPSRRDRDMRHDDRRDRYRDRNSSRDFDKDRRPYDRNQDRLSDRSSDRNQDRMQDRDRVQDRDRLQDRDRDRMVDRDRIQDRLPDRMQERNRSPIRDHRSRDRDRDRERDRDLRGPAQSPDRDYRGPGQDHDGNSTSSLVRKHPLSPPRRGGGGSPPRRKPRMMPRYVVDIPAVCLEQRELGVVDLRKRYPNMYIPSDFFHAYICWQECFPLHRPFGLNYPCCFQVLPKDTCPPPPSLFTVTQLESSLPPAVLDPPDIDFSFSAKVMLLSSPSLEELYQQTCALAEDESRLGTAMHPARVLSFLVGLKGKSETVAIGGPWSPSLDGPNPDSDPQTLIRTAVRTCRALTGIDLSACTQWYRFAEICYRRENPSPNGAKVPSATLEKVVLFFPDVWRCMPTRQEWADLELRLRNADDTAADDSTTAGDTAAPSKEEENAVEETSIKEPTHYADLDPKTMKVGDLRVELEVRGLSTKGLKSQLIARLSKALKAEAEMAEGNDEEEEEEEAEEEVEEDEGEGEDPVEEAVLDEVKEDVCDEVKEDEDADGPEEEKEAGGETEEKQDESMDVAKGETTEVAKDEASVKAAKPPPSVGKPLRYEDLPSQPSILVYPSRTAKGGRFDCSVMSLSLLLDYRQEDNKEHSFEVSLFAELFNEMLIRDFGFNIYRALLEAPEQKEEKKKDGGKESDKKSDRRDDRKSDRRRDRKDDEKKTDDQDESDGASEQSDGEGDSEENKEKRARKENRPQQQRTLQRHLLLSFIYFDQNQCGYLQDRDLEDIFYIIGLELSRGQVRRLLQKVSKRETVRYRSLTDAPVCPEDIVEEAPVADQEMAEDDEVPGDEKPSEQDMQIIAMGNRGLLMKSEYCLPESNATEPSATLDSAGGGAGAKLVFHDGALLDVGKLLRQVERSERARTSSETRLKELIEALAEVRESWEASRQEVLKTQIDLDQARRQLVVVEDDLCSSRKAAQELRLALQNCRQHLQATLGSLETVLGRKEHRGDTKNDD</sequence>
<feature type="region of interest" description="Disordered" evidence="5">
    <location>
        <begin position="235"/>
        <end position="443"/>
    </location>
</feature>
<dbReference type="Gene3D" id="1.10.720.30">
    <property type="entry name" value="SAP domain"/>
    <property type="match status" value="1"/>
</dbReference>
<feature type="region of interest" description="Disordered" evidence="5">
    <location>
        <begin position="1101"/>
        <end position="1120"/>
    </location>
</feature>
<dbReference type="Pfam" id="PF14444">
    <property type="entry name" value="S1-like"/>
    <property type="match status" value="1"/>
</dbReference>
<feature type="compositionally biased region" description="Basic and acidic residues" evidence="5">
    <location>
        <begin position="282"/>
        <end position="412"/>
    </location>
</feature>
<evidence type="ECO:0000256" key="4">
    <source>
        <dbReference type="ARBA" id="ARBA00023054"/>
    </source>
</evidence>
<evidence type="ECO:0000256" key="1">
    <source>
        <dbReference type="ARBA" id="ARBA00004496"/>
    </source>
</evidence>
<feature type="compositionally biased region" description="Acidic residues" evidence="5">
    <location>
        <begin position="772"/>
        <end position="806"/>
    </location>
</feature>
<dbReference type="InterPro" id="IPR025954">
    <property type="entry name" value="DBC1/CARP1_inactive_NUDIX"/>
</dbReference>
<dbReference type="SMART" id="SM01122">
    <property type="entry name" value="DBC1"/>
    <property type="match status" value="1"/>
</dbReference>
<dbReference type="SUPFAM" id="SSF68906">
    <property type="entry name" value="SAP domain"/>
    <property type="match status" value="1"/>
</dbReference>
<feature type="region of interest" description="Disordered" evidence="5">
    <location>
        <begin position="770"/>
        <end position="883"/>
    </location>
</feature>
<feature type="compositionally biased region" description="Low complexity" evidence="5">
    <location>
        <begin position="698"/>
        <end position="708"/>
    </location>
</feature>
<keyword evidence="3" id="KW-0597">Phosphoprotein</keyword>
<evidence type="ECO:0000313" key="7">
    <source>
        <dbReference type="EMBL" id="JAP82826.1"/>
    </source>
</evidence>
<feature type="compositionally biased region" description="Basic and acidic residues" evidence="5">
    <location>
        <begin position="831"/>
        <end position="860"/>
    </location>
</feature>
<feature type="compositionally biased region" description="Basic and acidic residues" evidence="5">
    <location>
        <begin position="807"/>
        <end position="816"/>
    </location>
</feature>
<dbReference type="PROSITE" id="PS50800">
    <property type="entry name" value="SAP"/>
    <property type="match status" value="1"/>
</dbReference>
<dbReference type="InterPro" id="IPR025224">
    <property type="entry name" value="CCAR1/CCAR2"/>
</dbReference>
<dbReference type="GO" id="GO:0005737">
    <property type="term" value="C:cytoplasm"/>
    <property type="evidence" value="ECO:0007669"/>
    <property type="project" value="UniProtKB-SubCell"/>
</dbReference>
<dbReference type="Pfam" id="PF14443">
    <property type="entry name" value="DBC1"/>
    <property type="match status" value="1"/>
</dbReference>
<protein>
    <submittedName>
        <fullName evidence="7">Cell cycle and apoptosis regulatory protein 1 strongylocentrotus purpuratus</fullName>
    </submittedName>
</protein>
<comment type="subcellular location">
    <subcellularLocation>
        <location evidence="1">Cytoplasm</location>
    </subcellularLocation>
</comment>
<dbReference type="PANTHER" id="PTHR14304">
    <property type="entry name" value="CELL DIVISION CYCLE AND APOPTOSIS REGULATOR PROTEIN"/>
    <property type="match status" value="1"/>
</dbReference>
<keyword evidence="4" id="KW-0175">Coiled coil</keyword>
<dbReference type="GO" id="GO:0006355">
    <property type="term" value="P:regulation of DNA-templated transcription"/>
    <property type="evidence" value="ECO:0007669"/>
    <property type="project" value="InterPro"/>
</dbReference>
<feature type="compositionally biased region" description="Acidic residues" evidence="5">
    <location>
        <begin position="817"/>
        <end position="830"/>
    </location>
</feature>
<keyword evidence="2" id="KW-0963">Cytoplasm</keyword>
<feature type="compositionally biased region" description="Basic and acidic residues" evidence="5">
    <location>
        <begin position="257"/>
        <end position="266"/>
    </location>
</feature>
<dbReference type="InterPro" id="IPR025223">
    <property type="entry name" value="S1-like_RNA-bd_dom"/>
</dbReference>
<organism evidence="7">
    <name type="scientific">Rhipicephalus appendiculatus</name>
    <name type="common">Brown ear tick</name>
    <dbReference type="NCBI Taxonomy" id="34631"/>
    <lineage>
        <taxon>Eukaryota</taxon>
        <taxon>Metazoa</taxon>
        <taxon>Ecdysozoa</taxon>
        <taxon>Arthropoda</taxon>
        <taxon>Chelicerata</taxon>
        <taxon>Arachnida</taxon>
        <taxon>Acari</taxon>
        <taxon>Parasitiformes</taxon>
        <taxon>Ixodida</taxon>
        <taxon>Ixodoidea</taxon>
        <taxon>Ixodidae</taxon>
        <taxon>Rhipicephalinae</taxon>
        <taxon>Rhipicephalus</taxon>
        <taxon>Rhipicephalus</taxon>
    </lineage>
</organism>